<evidence type="ECO:0000256" key="2">
    <source>
        <dbReference type="ARBA" id="ARBA00005712"/>
    </source>
</evidence>
<dbReference type="InterPro" id="IPR036771">
    <property type="entry name" value="ATPsynth_dsu/esu_N"/>
</dbReference>
<evidence type="ECO:0000256" key="8">
    <source>
        <dbReference type="HAMAP-Rule" id="MF_00530"/>
    </source>
</evidence>
<dbReference type="EMBL" id="MN056173">
    <property type="protein sequence ID" value="QEG77703.1"/>
    <property type="molecule type" value="Genomic_DNA"/>
</dbReference>
<feature type="domain" description="ATP synthase epsilon subunit C-terminal" evidence="11">
    <location>
        <begin position="87"/>
        <end position="129"/>
    </location>
</feature>
<dbReference type="GO" id="GO:0005524">
    <property type="term" value="F:ATP binding"/>
    <property type="evidence" value="ECO:0007669"/>
    <property type="project" value="UniProtKB-UniRule"/>
</dbReference>
<evidence type="ECO:0000256" key="5">
    <source>
        <dbReference type="ARBA" id="ARBA00023136"/>
    </source>
</evidence>
<comment type="subunit">
    <text evidence="8 9">F-type ATPases have 2 components, CF(1) - the catalytic core - and CF(0) - the membrane proton channel. CF(1) has five subunits: alpha(3), beta(3), gamma(1), delta(1), epsilon(1). CF(0) has three main subunits: a, b and c.</text>
</comment>
<geneLocation type="chloroplast" evidence="13"/>
<comment type="function">
    <text evidence="8 9">Produces ATP from ADP in the presence of a proton gradient across the membrane.</text>
</comment>
<keyword evidence="7 8" id="KW-0066">ATP synthesis</keyword>
<sequence length="130" mass="14462">MSLDICIMAPDRIFLETEAEEVILPTNTGQIGILSSHSPLLSGLDIGIMLLREKNDWESIALMGGFALIKDNKVTILVNDAENALNIKKEEAEQNFNEARSAFEKAVSQKEKIETNLALKRAKVRYQISS</sequence>
<evidence type="ECO:0000259" key="12">
    <source>
        <dbReference type="Pfam" id="PF02823"/>
    </source>
</evidence>
<reference evidence="13" key="1">
    <citation type="journal article" date="2019" name="J. Phycol.">
        <title>A new marine prasinophyte genus alternates between a flagellate and a dominant benthic stage with microrhizoids for adhesion.</title>
        <authorList>
            <person name="Wetherbee R."/>
            <person name="Marcelino V.R."/>
            <person name="Costa J.F."/>
            <person name="Grant B."/>
            <person name="Crawford S."/>
            <person name="Waller R.F."/>
            <person name="Andersen R.A."/>
            <person name="Berry D."/>
            <person name="McFadden G.I."/>
            <person name="Verbruggen H."/>
        </authorList>
    </citation>
    <scope>NUCLEOTIDE SEQUENCE</scope>
</reference>
<dbReference type="InterPro" id="IPR001469">
    <property type="entry name" value="ATP_synth_F1_dsu/esu"/>
</dbReference>
<dbReference type="GeneID" id="41796878"/>
<evidence type="ECO:0000256" key="3">
    <source>
        <dbReference type="ARBA" id="ARBA00022448"/>
    </source>
</evidence>
<evidence type="ECO:0000256" key="9">
    <source>
        <dbReference type="RuleBase" id="RU003655"/>
    </source>
</evidence>
<dbReference type="PANTHER" id="PTHR13822:SF10">
    <property type="entry name" value="ATP SYNTHASE EPSILON CHAIN, CHLOROPLASTIC"/>
    <property type="match status" value="1"/>
</dbReference>
<keyword evidence="4 8" id="KW-0406">Ion transport</keyword>
<dbReference type="NCBIfam" id="TIGR01216">
    <property type="entry name" value="ATP_synt_epsi"/>
    <property type="match status" value="1"/>
</dbReference>
<dbReference type="GO" id="GO:0009535">
    <property type="term" value="C:chloroplast thylakoid membrane"/>
    <property type="evidence" value="ECO:0007669"/>
    <property type="project" value="UniProtKB-SubCell"/>
</dbReference>
<keyword evidence="10" id="KW-0175">Coiled coil</keyword>
<evidence type="ECO:0000256" key="7">
    <source>
        <dbReference type="ARBA" id="ARBA00023310"/>
    </source>
</evidence>
<keyword evidence="9 13" id="KW-0934">Plastid</keyword>
<evidence type="ECO:0000256" key="4">
    <source>
        <dbReference type="ARBA" id="ARBA00023065"/>
    </source>
</evidence>
<dbReference type="SUPFAM" id="SSF51344">
    <property type="entry name" value="Epsilon subunit of F1F0-ATP synthase N-terminal domain"/>
    <property type="match status" value="1"/>
</dbReference>
<dbReference type="PANTHER" id="PTHR13822">
    <property type="entry name" value="ATP SYNTHASE DELTA/EPSILON CHAIN"/>
    <property type="match status" value="1"/>
</dbReference>
<dbReference type="Pfam" id="PF00401">
    <property type="entry name" value="ATP-synt_DE"/>
    <property type="match status" value="1"/>
</dbReference>
<dbReference type="HAMAP" id="MF_00530">
    <property type="entry name" value="ATP_synth_epsil_bac"/>
    <property type="match status" value="1"/>
</dbReference>
<keyword evidence="6 8" id="KW-0139">CF(1)</keyword>
<name>A0A5B9RIA3_9CHLO</name>
<dbReference type="Gene3D" id="2.60.15.10">
    <property type="entry name" value="F0F1 ATP synthase delta/epsilon subunit, N-terminal"/>
    <property type="match status" value="1"/>
</dbReference>
<dbReference type="Pfam" id="PF02823">
    <property type="entry name" value="ATP-synt_DE_N"/>
    <property type="match status" value="1"/>
</dbReference>
<proteinExistence type="inferred from homology"/>
<dbReference type="AlphaFoldDB" id="A0A5B9RIA3"/>
<keyword evidence="5 8" id="KW-0472">Membrane</keyword>
<accession>A0A5B9RIA3</accession>
<gene>
    <name evidence="8 13" type="primary">atpE</name>
</gene>
<keyword evidence="13" id="KW-0150">Chloroplast</keyword>
<evidence type="ECO:0000256" key="6">
    <source>
        <dbReference type="ARBA" id="ARBA00023196"/>
    </source>
</evidence>
<keyword evidence="8 9" id="KW-0793">Thylakoid</keyword>
<keyword evidence="3 8" id="KW-0813">Transport</keyword>
<keyword evidence="8 9" id="KW-0375">Hydrogen ion transport</keyword>
<evidence type="ECO:0000256" key="10">
    <source>
        <dbReference type="SAM" id="Coils"/>
    </source>
</evidence>
<dbReference type="InterPro" id="IPR020547">
    <property type="entry name" value="ATP_synth_F1_esu_C"/>
</dbReference>
<organism evidence="13">
    <name type="scientific">Microrhizoidea pickettheapsiorum</name>
    <dbReference type="NCBI Taxonomy" id="2604950"/>
    <lineage>
        <taxon>Eukaryota</taxon>
        <taxon>Viridiplantae</taxon>
        <taxon>Chlorophyta</taxon>
        <taxon>Mamiellophyceae</taxon>
        <taxon>Dolichomastigales</taxon>
        <taxon>Dolichomastigales incertae sedis</taxon>
        <taxon>Microrhizoidea</taxon>
    </lineage>
</organism>
<protein>
    <recommendedName>
        <fullName evidence="8 9">ATP synthase epsilon chain, chloroplastic</fullName>
    </recommendedName>
    <alternativeName>
        <fullName evidence="8">ATP synthase F1 sector epsilon subunit</fullName>
    </alternativeName>
    <alternativeName>
        <fullName evidence="8">F-ATPase epsilon subunit</fullName>
    </alternativeName>
</protein>
<feature type="coiled-coil region" evidence="10">
    <location>
        <begin position="78"/>
        <end position="109"/>
    </location>
</feature>
<feature type="domain" description="ATP synthase F1 complex delta/epsilon subunit N-terminal" evidence="12">
    <location>
        <begin position="4"/>
        <end position="81"/>
    </location>
</feature>
<dbReference type="GO" id="GO:0046933">
    <property type="term" value="F:proton-transporting ATP synthase activity, rotational mechanism"/>
    <property type="evidence" value="ECO:0007669"/>
    <property type="project" value="UniProtKB-UniRule"/>
</dbReference>
<comment type="subcellular location">
    <subcellularLocation>
        <location evidence="1">Membrane</location>
        <topology evidence="1">Peripheral membrane protein</topology>
    </subcellularLocation>
    <subcellularLocation>
        <location evidence="8">Plastid</location>
        <location evidence="8">Chloroplast thylakoid membrane</location>
        <topology evidence="8">Peripheral membrane protein</topology>
    </subcellularLocation>
</comment>
<evidence type="ECO:0000259" key="11">
    <source>
        <dbReference type="Pfam" id="PF00401"/>
    </source>
</evidence>
<evidence type="ECO:0000256" key="1">
    <source>
        <dbReference type="ARBA" id="ARBA00004170"/>
    </source>
</evidence>
<evidence type="ECO:0000313" key="13">
    <source>
        <dbReference type="EMBL" id="QEG77703.1"/>
    </source>
</evidence>
<dbReference type="Gene3D" id="6.10.140.480">
    <property type="match status" value="1"/>
</dbReference>
<dbReference type="CDD" id="cd12152">
    <property type="entry name" value="F1-ATPase_delta"/>
    <property type="match status" value="1"/>
</dbReference>
<dbReference type="GO" id="GO:0045259">
    <property type="term" value="C:proton-transporting ATP synthase complex"/>
    <property type="evidence" value="ECO:0007669"/>
    <property type="project" value="UniProtKB-KW"/>
</dbReference>
<dbReference type="InterPro" id="IPR020546">
    <property type="entry name" value="ATP_synth_F1_dsu/esu_N"/>
</dbReference>
<comment type="similarity">
    <text evidence="2 8 9">Belongs to the ATPase epsilon chain family.</text>
</comment>
<dbReference type="RefSeq" id="YP_009692077.1">
    <property type="nucleotide sequence ID" value="NC_044704.1"/>
</dbReference>